<accession>A0A0C9SWA0</accession>
<dbReference type="AlphaFoldDB" id="A0A0C9SWA0"/>
<feature type="transmembrane region" description="Helical" evidence="2">
    <location>
        <begin position="586"/>
        <end position="606"/>
    </location>
</feature>
<dbReference type="EMBL" id="KN819348">
    <property type="protein sequence ID" value="KIJ13779.1"/>
    <property type="molecule type" value="Genomic_DNA"/>
</dbReference>
<organism evidence="3 4">
    <name type="scientific">Paxillus involutus ATCC 200175</name>
    <dbReference type="NCBI Taxonomy" id="664439"/>
    <lineage>
        <taxon>Eukaryota</taxon>
        <taxon>Fungi</taxon>
        <taxon>Dikarya</taxon>
        <taxon>Basidiomycota</taxon>
        <taxon>Agaricomycotina</taxon>
        <taxon>Agaricomycetes</taxon>
        <taxon>Agaricomycetidae</taxon>
        <taxon>Boletales</taxon>
        <taxon>Paxilineae</taxon>
        <taxon>Paxillaceae</taxon>
        <taxon>Paxillus</taxon>
    </lineage>
</organism>
<reference evidence="3 4" key="1">
    <citation type="submission" date="2014-06" db="EMBL/GenBank/DDBJ databases">
        <authorList>
            <consortium name="DOE Joint Genome Institute"/>
            <person name="Kuo A."/>
            <person name="Kohler A."/>
            <person name="Nagy L.G."/>
            <person name="Floudas D."/>
            <person name="Copeland A."/>
            <person name="Barry K.W."/>
            <person name="Cichocki N."/>
            <person name="Veneault-Fourrey C."/>
            <person name="LaButti K."/>
            <person name="Lindquist E.A."/>
            <person name="Lipzen A."/>
            <person name="Lundell T."/>
            <person name="Morin E."/>
            <person name="Murat C."/>
            <person name="Sun H."/>
            <person name="Tunlid A."/>
            <person name="Henrissat B."/>
            <person name="Grigoriev I.V."/>
            <person name="Hibbett D.S."/>
            <person name="Martin F."/>
            <person name="Nordberg H.P."/>
            <person name="Cantor M.N."/>
            <person name="Hua S.X."/>
        </authorList>
    </citation>
    <scope>NUCLEOTIDE SEQUENCE [LARGE SCALE GENOMIC DNA]</scope>
    <source>
        <strain evidence="3 4">ATCC 200175</strain>
    </source>
</reference>
<feature type="region of interest" description="Disordered" evidence="1">
    <location>
        <begin position="247"/>
        <end position="268"/>
    </location>
</feature>
<keyword evidence="2" id="KW-1133">Transmembrane helix</keyword>
<feature type="region of interest" description="Disordered" evidence="1">
    <location>
        <begin position="657"/>
        <end position="715"/>
    </location>
</feature>
<proteinExistence type="predicted"/>
<reference evidence="4" key="2">
    <citation type="submission" date="2015-01" db="EMBL/GenBank/DDBJ databases">
        <title>Evolutionary Origins and Diversification of the Mycorrhizal Mutualists.</title>
        <authorList>
            <consortium name="DOE Joint Genome Institute"/>
            <consortium name="Mycorrhizal Genomics Consortium"/>
            <person name="Kohler A."/>
            <person name="Kuo A."/>
            <person name="Nagy L.G."/>
            <person name="Floudas D."/>
            <person name="Copeland A."/>
            <person name="Barry K.W."/>
            <person name="Cichocki N."/>
            <person name="Veneault-Fourrey C."/>
            <person name="LaButti K."/>
            <person name="Lindquist E.A."/>
            <person name="Lipzen A."/>
            <person name="Lundell T."/>
            <person name="Morin E."/>
            <person name="Murat C."/>
            <person name="Riley R."/>
            <person name="Ohm R."/>
            <person name="Sun H."/>
            <person name="Tunlid A."/>
            <person name="Henrissat B."/>
            <person name="Grigoriev I.V."/>
            <person name="Hibbett D.S."/>
            <person name="Martin F."/>
        </authorList>
    </citation>
    <scope>NUCLEOTIDE SEQUENCE [LARGE SCALE GENOMIC DNA]</scope>
    <source>
        <strain evidence="4">ATCC 200175</strain>
    </source>
</reference>
<dbReference type="Proteomes" id="UP000053647">
    <property type="component" value="Unassembled WGS sequence"/>
</dbReference>
<evidence type="ECO:0000256" key="1">
    <source>
        <dbReference type="SAM" id="MobiDB-lite"/>
    </source>
</evidence>
<evidence type="ECO:0000313" key="4">
    <source>
        <dbReference type="Proteomes" id="UP000053647"/>
    </source>
</evidence>
<feature type="transmembrane region" description="Helical" evidence="2">
    <location>
        <begin position="612"/>
        <end position="633"/>
    </location>
</feature>
<dbReference type="HOGENOM" id="CLU_015091_2_2_1"/>
<keyword evidence="2" id="KW-0472">Membrane</keyword>
<evidence type="ECO:0000313" key="3">
    <source>
        <dbReference type="EMBL" id="KIJ13779.1"/>
    </source>
</evidence>
<evidence type="ECO:0000256" key="2">
    <source>
        <dbReference type="SAM" id="Phobius"/>
    </source>
</evidence>
<keyword evidence="2" id="KW-0812">Transmembrane</keyword>
<keyword evidence="4" id="KW-1185">Reference proteome</keyword>
<gene>
    <name evidence="3" type="ORF">PAXINDRAFT_181197</name>
</gene>
<feature type="compositionally biased region" description="Basic residues" evidence="1">
    <location>
        <begin position="247"/>
        <end position="264"/>
    </location>
</feature>
<name>A0A0C9SWA0_PAXIN</name>
<sequence>MDTRPHLLFKKLLQWLSVLTKRASSVVLRLLYALQAYLRRWSSSSKSRRTSADSSRCLLVEGDDSQVVNPSCDVPLLPMHTSDCQQTGSSPPPIGRSTYTTTWNDDPQAASHVSQSENAVNGVPAHGDFVVEVKPMSTDGVKRYERNIGLSDKDMIKFIPVNTTTFEEEMEDHVTMNGWTRSVHPEGAVYFRHERRGIYTDADIRDLNTFDIINRAIARIHKEVREAKMSIEQSEIVQLVIELHAPKGKPKRTTSKGRPKHHAKSKDEGEAEGNICSYYFVNHARRCLLWPHRFGGVSNKLFFHVKGITSWDHVRHAMERHYWYHCELFPDSLWSFPAKDPRVSQSAGLLVYELKQIIMHASGDALTSKTSPVPFDKEELGKMLELMDHIRDSFETPEVSLYVKVFMARLMRTFAHGRFFNFYGEIGARLDADQTVYDVVDRRASVLLRLTAWLLFRSPDVHLKTLKTIWVDQTINYVPWTKFLENLNSEWQELVLYATVILNANVAFLAIPGVSPGGTSTPSQICSYISVTASVGAVATGLLLMRQNRTKHRETADDAAAFMMRLDRSTFGTETIAILFSMPYGMLMWSLIFFICAFCIVMFDATDLKARLLVGFVGFLVLLFTIWTVVYAYTEDDDEPPRPQQPFRHKKKLNHLGAHSGNPEYQPEENEGAAAPQSMPPLPVPDFQPACSTEDATSPCPPPITKPQMAMPEPT</sequence>
<dbReference type="OrthoDB" id="2657661at2759"/>
<protein>
    <submittedName>
        <fullName evidence="3">Uncharacterized protein</fullName>
    </submittedName>
</protein>